<dbReference type="AlphaFoldDB" id="A0A1V9E9V3"/>
<protein>
    <recommendedName>
        <fullName evidence="9">Beta-galactosidase</fullName>
    </recommendedName>
</protein>
<evidence type="ECO:0000256" key="1">
    <source>
        <dbReference type="ARBA" id="ARBA00007401"/>
    </source>
</evidence>
<organism evidence="7 8">
    <name type="scientific">Niastella yeongjuensis</name>
    <dbReference type="NCBI Taxonomy" id="354355"/>
    <lineage>
        <taxon>Bacteria</taxon>
        <taxon>Pseudomonadati</taxon>
        <taxon>Bacteroidota</taxon>
        <taxon>Chitinophagia</taxon>
        <taxon>Chitinophagales</taxon>
        <taxon>Chitinophagaceae</taxon>
        <taxon>Niastella</taxon>
    </lineage>
</organism>
<dbReference type="Proteomes" id="UP000192610">
    <property type="component" value="Unassembled WGS sequence"/>
</dbReference>
<dbReference type="Pfam" id="PF02836">
    <property type="entry name" value="Glyco_hydro_2_C"/>
    <property type="match status" value="1"/>
</dbReference>
<dbReference type="SUPFAM" id="SSF49303">
    <property type="entry name" value="beta-Galactosidase/glucuronidase domain"/>
    <property type="match status" value="1"/>
</dbReference>
<dbReference type="SUPFAM" id="SSF49785">
    <property type="entry name" value="Galactose-binding domain-like"/>
    <property type="match status" value="1"/>
</dbReference>
<dbReference type="STRING" id="354355.SAMN05660816_03118"/>
<comment type="caution">
    <text evidence="7">The sequence shown here is derived from an EMBL/GenBank/DDBJ whole genome shotgun (WGS) entry which is preliminary data.</text>
</comment>
<sequence length="1034" mass="114205">MMLLNKRSLYFFITLALPLKHYGQRTEYKEVFAPSNRLVQTAEKPYRDDLCLNGLWQFQPVALPSGFKEGVDPTPALPDLNDNAWEQTPIRIPSPWNVNSFANRDGQGGDFRCYPSYPVVWESCKMGWLKKKFTVPAGWKGRRIQLHFEAVAGDAVIMVNGKKAGSHFGIFLPFDLDITDVVIPGKENEICVGVRKASLFDHRSEYGRRTYQAGSFWGQHVAGIWQDVFVVALPAVHISNVFIQPRVNADTLQAELTLVNEKAEAATVSLDAIAGALSLPAKTIKMPAHSETKIMLAAAVKGKLKYWSTETPLLYNLVAQVREKGKVTDAKSTRFGWRQVTLEGNKVLLNGKAITMRGDSWHFLGIPQMTRRYAQAWYQAMRDAKINAVRLHAQPYPEFYLDVADEMGILVLDETAMWASDGGPKLNEPLYWADSKQHLKELILRDRNHPSVFGWSVSNEIMPIVRGVMHNPPGMKDTLVKYYGEWAEICRQVDPTRQWISADGEDDGEGRLPVYIVHYGGTDAMNRAQKNGKPWGVGEAGMAYYGTPAQVGETNGMRAYESFEGRMEGVAASSYQSLIGQRDRNAIYQSVFNMVWYGLRPLPLGLKDITRAPEINDGVYFTHFKEGEPGVQPERLGPYCTTLNPGYDASLPLYRTWPLFDAIRDAGSPGIVNKWMNPKPVPAKPPVVTPVASVQLLGGTNSTLAASLQHTGVTFEEYGGNKIPGLLFIDGANVPTAPERGLIERVTASGGTVVIWGVQPGSLPVLNELLPAKLELNARKVSSLVTETPDAIAAGVTAADLYFSEMRPPEITEQAMAGPLVKQSRVLLKACETDWLKWNKQPEYAKTGMVLRSELEAKPASAVLISRPMGKGKLIVTTLPAAPRIDKAEKAMRLLLANMGVSMTDSSYAGKPLLKSGELAVDFSKAKKQGDARSLDFWVLSPRSLDDLLIEPNIPVVSMEVNTANGIQVWLNDKQIINNAQSGKAIANTLRLHQGWNHVMIKLIGSGENGSFSGKLICNQPAFLKDLESAFEKP</sequence>
<dbReference type="InterPro" id="IPR036156">
    <property type="entry name" value="Beta-gal/glucu_dom_sf"/>
</dbReference>
<evidence type="ECO:0000259" key="6">
    <source>
        <dbReference type="Pfam" id="PF02837"/>
    </source>
</evidence>
<dbReference type="InterPro" id="IPR013783">
    <property type="entry name" value="Ig-like_fold"/>
</dbReference>
<dbReference type="InterPro" id="IPR008979">
    <property type="entry name" value="Galactose-bd-like_sf"/>
</dbReference>
<evidence type="ECO:0000313" key="8">
    <source>
        <dbReference type="Proteomes" id="UP000192610"/>
    </source>
</evidence>
<evidence type="ECO:0000256" key="2">
    <source>
        <dbReference type="ARBA" id="ARBA00022801"/>
    </source>
</evidence>
<dbReference type="InterPro" id="IPR006103">
    <property type="entry name" value="Glyco_hydro_2_cat"/>
</dbReference>
<dbReference type="InterPro" id="IPR017853">
    <property type="entry name" value="GH"/>
</dbReference>
<evidence type="ECO:0000313" key="7">
    <source>
        <dbReference type="EMBL" id="OQP42918.1"/>
    </source>
</evidence>
<evidence type="ECO:0000259" key="4">
    <source>
        <dbReference type="Pfam" id="PF00703"/>
    </source>
</evidence>
<dbReference type="RefSeq" id="WP_081203331.1">
    <property type="nucleotide sequence ID" value="NZ_FOCZ01000005.1"/>
</dbReference>
<dbReference type="SUPFAM" id="SSF51445">
    <property type="entry name" value="(Trans)glycosidases"/>
    <property type="match status" value="1"/>
</dbReference>
<name>A0A1V9E9V3_9BACT</name>
<dbReference type="Pfam" id="PF02837">
    <property type="entry name" value="Glyco_hydro_2_N"/>
    <property type="match status" value="1"/>
</dbReference>
<proteinExistence type="inferred from homology"/>
<keyword evidence="2" id="KW-0378">Hydrolase</keyword>
<evidence type="ECO:0008006" key="9">
    <source>
        <dbReference type="Google" id="ProtNLM"/>
    </source>
</evidence>
<dbReference type="InterPro" id="IPR006102">
    <property type="entry name" value="Ig-like_GH2"/>
</dbReference>
<dbReference type="GO" id="GO:0005975">
    <property type="term" value="P:carbohydrate metabolic process"/>
    <property type="evidence" value="ECO:0007669"/>
    <property type="project" value="InterPro"/>
</dbReference>
<comment type="similarity">
    <text evidence="1">Belongs to the glycosyl hydrolase 2 family.</text>
</comment>
<feature type="domain" description="Glycoside hydrolase family 2 immunoglobulin-like beta-sandwich" evidence="4">
    <location>
        <begin position="236"/>
        <end position="338"/>
    </location>
</feature>
<keyword evidence="3" id="KW-0326">Glycosidase</keyword>
<gene>
    <name evidence="7" type="ORF">A4H97_12255</name>
</gene>
<keyword evidence="8" id="KW-1185">Reference proteome</keyword>
<dbReference type="OrthoDB" id="9801077at2"/>
<dbReference type="Pfam" id="PF00703">
    <property type="entry name" value="Glyco_hydro_2"/>
    <property type="match status" value="1"/>
</dbReference>
<reference evidence="8" key="1">
    <citation type="submission" date="2016-04" db="EMBL/GenBank/DDBJ databases">
        <authorList>
            <person name="Chen L."/>
            <person name="Zhuang W."/>
            <person name="Wang G."/>
        </authorList>
    </citation>
    <scope>NUCLEOTIDE SEQUENCE [LARGE SCALE GENOMIC DNA]</scope>
    <source>
        <strain evidence="8">17621</strain>
    </source>
</reference>
<accession>A0A1V9E9V3</accession>
<dbReference type="Gene3D" id="2.60.120.260">
    <property type="entry name" value="Galactose-binding domain-like"/>
    <property type="match status" value="1"/>
</dbReference>
<dbReference type="PANTHER" id="PTHR42732">
    <property type="entry name" value="BETA-GALACTOSIDASE"/>
    <property type="match status" value="1"/>
</dbReference>
<dbReference type="EMBL" id="LVXG01000056">
    <property type="protein sequence ID" value="OQP42918.1"/>
    <property type="molecule type" value="Genomic_DNA"/>
</dbReference>
<dbReference type="Gene3D" id="2.60.40.10">
    <property type="entry name" value="Immunoglobulins"/>
    <property type="match status" value="1"/>
</dbReference>
<evidence type="ECO:0000256" key="3">
    <source>
        <dbReference type="ARBA" id="ARBA00023295"/>
    </source>
</evidence>
<dbReference type="PANTHER" id="PTHR42732:SF1">
    <property type="entry name" value="BETA-MANNOSIDASE"/>
    <property type="match status" value="1"/>
</dbReference>
<feature type="domain" description="Glycosyl hydrolases family 2 sugar binding" evidence="6">
    <location>
        <begin position="52"/>
        <end position="234"/>
    </location>
</feature>
<dbReference type="Gene3D" id="3.20.20.80">
    <property type="entry name" value="Glycosidases"/>
    <property type="match status" value="1"/>
</dbReference>
<dbReference type="InterPro" id="IPR051913">
    <property type="entry name" value="GH2_Domain-Containing"/>
</dbReference>
<dbReference type="GO" id="GO:0004553">
    <property type="term" value="F:hydrolase activity, hydrolyzing O-glycosyl compounds"/>
    <property type="evidence" value="ECO:0007669"/>
    <property type="project" value="InterPro"/>
</dbReference>
<evidence type="ECO:0000259" key="5">
    <source>
        <dbReference type="Pfam" id="PF02836"/>
    </source>
</evidence>
<dbReference type="InterPro" id="IPR006104">
    <property type="entry name" value="Glyco_hydro_2_N"/>
</dbReference>
<feature type="domain" description="Glycoside hydrolase family 2 catalytic" evidence="5">
    <location>
        <begin position="340"/>
        <end position="498"/>
    </location>
</feature>